<feature type="domain" description="Peptidase M16 N-terminal" evidence="7">
    <location>
        <begin position="61"/>
        <end position="194"/>
    </location>
</feature>
<dbReference type="OrthoDB" id="7784541at2759"/>
<dbReference type="Pfam" id="PF05193">
    <property type="entry name" value="Peptidase_M16_C"/>
    <property type="match status" value="1"/>
</dbReference>
<dbReference type="Gene3D" id="3.30.830.10">
    <property type="entry name" value="Metalloenzyme, LuxS/M16 peptidase-like"/>
    <property type="match status" value="3"/>
</dbReference>
<dbReference type="InterPro" id="IPR011765">
    <property type="entry name" value="Pept_M16_N"/>
</dbReference>
<accession>A0A4U5NWU3</accession>
<comment type="caution">
    <text evidence="11">The sequence shown here is derived from an EMBL/GenBank/DDBJ whole genome shotgun (WGS) entry which is preliminary data.</text>
</comment>
<evidence type="ECO:0000259" key="9">
    <source>
        <dbReference type="Pfam" id="PF16187"/>
    </source>
</evidence>
<dbReference type="Pfam" id="PF22456">
    <property type="entry name" value="PqqF-like_C_4"/>
    <property type="match status" value="1"/>
</dbReference>
<evidence type="ECO:0000256" key="1">
    <source>
        <dbReference type="ARBA" id="ARBA00007261"/>
    </source>
</evidence>
<gene>
    <name evidence="11" type="ORF">L596_012357</name>
</gene>
<keyword evidence="3" id="KW-0479">Metal-binding</keyword>
<dbReference type="Pfam" id="PF00675">
    <property type="entry name" value="Peptidase_M16"/>
    <property type="match status" value="1"/>
</dbReference>
<evidence type="ECO:0008006" key="13">
    <source>
        <dbReference type="Google" id="ProtNLM"/>
    </source>
</evidence>
<evidence type="ECO:0000256" key="6">
    <source>
        <dbReference type="ARBA" id="ARBA00023049"/>
    </source>
</evidence>
<evidence type="ECO:0000256" key="4">
    <source>
        <dbReference type="ARBA" id="ARBA00022801"/>
    </source>
</evidence>
<dbReference type="Proteomes" id="UP000298663">
    <property type="component" value="Unassembled WGS sequence"/>
</dbReference>
<feature type="domain" description="Coenzyme PQQ synthesis protein F-like C-terminal lobe" evidence="10">
    <location>
        <begin position="767"/>
        <end position="857"/>
    </location>
</feature>
<proteinExistence type="inferred from homology"/>
<evidence type="ECO:0000259" key="7">
    <source>
        <dbReference type="Pfam" id="PF00675"/>
    </source>
</evidence>
<evidence type="ECO:0000313" key="11">
    <source>
        <dbReference type="EMBL" id="TKR88059.1"/>
    </source>
</evidence>
<dbReference type="EMBL" id="AZBU02000003">
    <property type="protein sequence ID" value="TKR88059.1"/>
    <property type="molecule type" value="Genomic_DNA"/>
</dbReference>
<reference evidence="11 12" key="1">
    <citation type="journal article" date="2015" name="Genome Biol.">
        <title>Comparative genomics of Steinernema reveals deeply conserved gene regulatory networks.</title>
        <authorList>
            <person name="Dillman A.R."/>
            <person name="Macchietto M."/>
            <person name="Porter C.F."/>
            <person name="Rogers A."/>
            <person name="Williams B."/>
            <person name="Antoshechkin I."/>
            <person name="Lee M.M."/>
            <person name="Goodwin Z."/>
            <person name="Lu X."/>
            <person name="Lewis E.E."/>
            <person name="Goodrich-Blair H."/>
            <person name="Stock S.P."/>
            <person name="Adams B.J."/>
            <person name="Sternberg P.W."/>
            <person name="Mortazavi A."/>
        </authorList>
    </citation>
    <scope>NUCLEOTIDE SEQUENCE [LARGE SCALE GENOMIC DNA]</scope>
    <source>
        <strain evidence="11 12">ALL</strain>
    </source>
</reference>
<dbReference type="InterPro" id="IPR050626">
    <property type="entry name" value="Peptidase_M16"/>
</dbReference>
<dbReference type="GO" id="GO:0043171">
    <property type="term" value="P:peptide catabolic process"/>
    <property type="evidence" value="ECO:0007669"/>
    <property type="project" value="TreeGrafter"/>
</dbReference>
<dbReference type="GO" id="GO:0004222">
    <property type="term" value="F:metalloendopeptidase activity"/>
    <property type="evidence" value="ECO:0007669"/>
    <property type="project" value="TreeGrafter"/>
</dbReference>
<dbReference type="GO" id="GO:0005829">
    <property type="term" value="C:cytosol"/>
    <property type="evidence" value="ECO:0007669"/>
    <property type="project" value="TreeGrafter"/>
</dbReference>
<dbReference type="GO" id="GO:0046872">
    <property type="term" value="F:metal ion binding"/>
    <property type="evidence" value="ECO:0007669"/>
    <property type="project" value="UniProtKB-KW"/>
</dbReference>
<reference evidence="11 12" key="2">
    <citation type="journal article" date="2019" name="G3 (Bethesda)">
        <title>Hybrid Assembly of the Genome of the Entomopathogenic Nematode Steinernema carpocapsae Identifies the X-Chromosome.</title>
        <authorList>
            <person name="Serra L."/>
            <person name="Macchietto M."/>
            <person name="Macias-Munoz A."/>
            <person name="McGill C.J."/>
            <person name="Rodriguez I.M."/>
            <person name="Rodriguez B."/>
            <person name="Murad R."/>
            <person name="Mortazavi A."/>
        </authorList>
    </citation>
    <scope>NUCLEOTIDE SEQUENCE [LARGE SCALE GENOMIC DNA]</scope>
    <source>
        <strain evidence="11 12">ALL</strain>
    </source>
</reference>
<comment type="similarity">
    <text evidence="1">Belongs to the peptidase M16 family.</text>
</comment>
<feature type="domain" description="Peptidase M16 C-terminal" evidence="8">
    <location>
        <begin position="224"/>
        <end position="403"/>
    </location>
</feature>
<evidence type="ECO:0000256" key="5">
    <source>
        <dbReference type="ARBA" id="ARBA00022833"/>
    </source>
</evidence>
<keyword evidence="5" id="KW-0862">Zinc</keyword>
<evidence type="ECO:0000259" key="10">
    <source>
        <dbReference type="Pfam" id="PF22456"/>
    </source>
</evidence>
<dbReference type="GO" id="GO:0005739">
    <property type="term" value="C:mitochondrion"/>
    <property type="evidence" value="ECO:0007669"/>
    <property type="project" value="TreeGrafter"/>
</dbReference>
<keyword evidence="12" id="KW-1185">Reference proteome</keyword>
<dbReference type="STRING" id="34508.A0A4U5NWU3"/>
<dbReference type="InterPro" id="IPR011249">
    <property type="entry name" value="Metalloenz_LuxS/M16"/>
</dbReference>
<dbReference type="PANTHER" id="PTHR43690">
    <property type="entry name" value="NARDILYSIN"/>
    <property type="match status" value="1"/>
</dbReference>
<keyword evidence="6" id="KW-0482">Metalloprotease</keyword>
<organism evidence="11 12">
    <name type="scientific">Steinernema carpocapsae</name>
    <name type="common">Entomopathogenic nematode</name>
    <dbReference type="NCBI Taxonomy" id="34508"/>
    <lineage>
        <taxon>Eukaryota</taxon>
        <taxon>Metazoa</taxon>
        <taxon>Ecdysozoa</taxon>
        <taxon>Nematoda</taxon>
        <taxon>Chromadorea</taxon>
        <taxon>Rhabditida</taxon>
        <taxon>Tylenchina</taxon>
        <taxon>Panagrolaimomorpha</taxon>
        <taxon>Strongyloidoidea</taxon>
        <taxon>Steinernematidae</taxon>
        <taxon>Steinernema</taxon>
    </lineage>
</organism>
<keyword evidence="4" id="KW-0378">Hydrolase</keyword>
<evidence type="ECO:0000313" key="12">
    <source>
        <dbReference type="Proteomes" id="UP000298663"/>
    </source>
</evidence>
<dbReference type="InterPro" id="IPR032632">
    <property type="entry name" value="Peptidase_M16_M"/>
</dbReference>
<name>A0A4U5NWU3_STECR</name>
<evidence type="ECO:0000256" key="2">
    <source>
        <dbReference type="ARBA" id="ARBA00022670"/>
    </source>
</evidence>
<feature type="domain" description="Peptidase M16 middle/third" evidence="9">
    <location>
        <begin position="423"/>
        <end position="637"/>
    </location>
</feature>
<dbReference type="Pfam" id="PF16187">
    <property type="entry name" value="Peptidase_M16_M"/>
    <property type="match status" value="1"/>
</dbReference>
<evidence type="ECO:0000259" key="8">
    <source>
        <dbReference type="Pfam" id="PF05193"/>
    </source>
</evidence>
<keyword evidence="2" id="KW-0645">Protease</keyword>
<dbReference type="GO" id="GO:0051603">
    <property type="term" value="P:proteolysis involved in protein catabolic process"/>
    <property type="evidence" value="ECO:0007669"/>
    <property type="project" value="TreeGrafter"/>
</dbReference>
<dbReference type="InterPro" id="IPR007863">
    <property type="entry name" value="Peptidase_M16_C"/>
</dbReference>
<evidence type="ECO:0000256" key="3">
    <source>
        <dbReference type="ARBA" id="ARBA00022723"/>
    </source>
</evidence>
<dbReference type="InterPro" id="IPR054734">
    <property type="entry name" value="PqqF-like_C_4"/>
</dbReference>
<dbReference type="PANTHER" id="PTHR43690:SF18">
    <property type="entry name" value="INSULIN-DEGRADING ENZYME-RELATED"/>
    <property type="match status" value="1"/>
</dbReference>
<protein>
    <recommendedName>
        <fullName evidence="13">Peptidase M16 N-terminal domain-containing protein</fullName>
    </recommendedName>
</protein>
<dbReference type="AlphaFoldDB" id="A0A4U5NWU3"/>
<dbReference type="SUPFAM" id="SSF63411">
    <property type="entry name" value="LuxS/MPP-like metallohydrolase"/>
    <property type="match status" value="3"/>
</dbReference>
<sequence length="950" mass="109858">MDRNKVVDHGKIDNGRNDDIEEVSLEAALKRCFDNTRQFSNEGDEEIKYEGIELPNKLKILLASSQKINTSVALTVYAGSLSDPADLPGLAHLCEHIVSFGGTEKYPEKNGFQNFVDHNGGRVDALTAQEYTTYVFAVEPELLAETLDRFVQLFKSPLLSEDFIQQEIESVHSEFSKNKPHHERRLRHLEKTLSRPGRENARFASGNRETLSTIPESKGIDVSQRLKEFFQAYYSANIMTLCVMSSTPLCELKEIVQGLQLEEIPNRNVKMKEYENPFTKAELGFRVDVVSLAYTRELRLFFPIKGTFMEDSLRWLKAKPEKYISYQFENPFKGYLLQELQKRNFASGCETHFENPVPNIAYFRLILPLTENGLKRVDKVVNLIFQYIASVKATGPQEWIYREVADMEKVKNPNSWHMAPGIISRALQKFAFEDIIHIPQMKTFDASLIAAFLGQLRPENMNYFVVSKKTVSLKNLKKEEYYEVEYSKRKLSVVEMGRLQEALEMPKESLFCPAQNQFIPTMRTSSFEPTKLSVEKHDFGQIWHQISKGKIEVVAYITFPPLNGHKCQVLLESYIEEFKARTKALNSIKLTGISAVFYVNKHNIVIWCSGYDKKVPGFLVGIIRKLVKFKTIPKNLSFNSSAAVQALTALDRICMGKCENSVYNEKMAEEYLDTLWKECRLDLSVKGLMTREESVKLKDYILEAILKEYPDCKPLPAEKIPVERYVKLEKGVSYICKLSNPNFVDSVVLFCIQLGEASTRHAVLLQLLVQISKPLAFTALRTTDQLGYEVYVTERYSEKAPMFVIYVRGEKDPNYVEERIEAFLYQFRVYLVELTPEGYEKHVNVLKTNILRKDSKTNMWLYQPNAQELFYDELWTEKNLAEVDELMKILYKDFIKFFDAKIAKSSFKRRKLVVSVSKTWKSEEGKEKNRFLIRDLLKFKAETNFYDNVE</sequence>